<accession>A0A382DPP6</accession>
<name>A0A382DPP6_9ZZZZ</name>
<dbReference type="AlphaFoldDB" id="A0A382DPP6"/>
<sequence length="295" mass="33516">MVAHELRTGRTLRCFSKELAGHRVPPFNCGGNSLVVAYFASAEMGCFLSLGWPFPVHLLDLYVEYRRMRNGTLGPGESTSLVAALAWLGLQRFIPAQKDEMRELSLRGGFYTVEEQEQLLDYCQADVMALKPFLKKLLPDISGGPALLDGNYIKAVALMEHTGVPLDTNLYGLLKRHWKTMKLKLVKRVDKETGFYDGFSFRRERFSQWLTQENISWPLLPSGTLQLDKEAWKRMTKLYPQLTQHAQLRETLSALKELKLPMGSDGRNRCLLSPFKSKTGRNQPSTTRFIFGLPA</sequence>
<organism evidence="1">
    <name type="scientific">marine metagenome</name>
    <dbReference type="NCBI Taxonomy" id="408172"/>
    <lineage>
        <taxon>unclassified sequences</taxon>
        <taxon>metagenomes</taxon>
        <taxon>ecological metagenomes</taxon>
    </lineage>
</organism>
<dbReference type="EMBL" id="UINC01040290">
    <property type="protein sequence ID" value="SVB39954.1"/>
    <property type="molecule type" value="Genomic_DNA"/>
</dbReference>
<dbReference type="InterPro" id="IPR043502">
    <property type="entry name" value="DNA/RNA_pol_sf"/>
</dbReference>
<protein>
    <submittedName>
        <fullName evidence="1">Uncharacterized protein</fullName>
    </submittedName>
</protein>
<feature type="non-terminal residue" evidence="1">
    <location>
        <position position="295"/>
    </location>
</feature>
<proteinExistence type="predicted"/>
<gene>
    <name evidence="1" type="ORF">METZ01_LOCUS192808</name>
</gene>
<reference evidence="1" key="1">
    <citation type="submission" date="2018-05" db="EMBL/GenBank/DDBJ databases">
        <authorList>
            <person name="Lanie J.A."/>
            <person name="Ng W.-L."/>
            <person name="Kazmierczak K.M."/>
            <person name="Andrzejewski T.M."/>
            <person name="Davidsen T.M."/>
            <person name="Wayne K.J."/>
            <person name="Tettelin H."/>
            <person name="Glass J.I."/>
            <person name="Rusch D."/>
            <person name="Podicherti R."/>
            <person name="Tsui H.-C.T."/>
            <person name="Winkler M.E."/>
        </authorList>
    </citation>
    <scope>NUCLEOTIDE SEQUENCE</scope>
</reference>
<evidence type="ECO:0000313" key="1">
    <source>
        <dbReference type="EMBL" id="SVB39954.1"/>
    </source>
</evidence>
<dbReference type="SUPFAM" id="SSF56672">
    <property type="entry name" value="DNA/RNA polymerases"/>
    <property type="match status" value="1"/>
</dbReference>